<name>A0AAD7SIZ1_9TELE</name>
<evidence type="ECO:0000313" key="2">
    <source>
        <dbReference type="EMBL" id="KAJ8403489.1"/>
    </source>
</evidence>
<proteinExistence type="predicted"/>
<keyword evidence="3" id="KW-1185">Reference proteome</keyword>
<evidence type="ECO:0000313" key="3">
    <source>
        <dbReference type="Proteomes" id="UP001221898"/>
    </source>
</evidence>
<reference evidence="2" key="1">
    <citation type="journal article" date="2023" name="Science">
        <title>Genome structures resolve the early diversification of teleost fishes.</title>
        <authorList>
            <person name="Parey E."/>
            <person name="Louis A."/>
            <person name="Montfort J."/>
            <person name="Bouchez O."/>
            <person name="Roques C."/>
            <person name="Iampietro C."/>
            <person name="Lluch J."/>
            <person name="Castinel A."/>
            <person name="Donnadieu C."/>
            <person name="Desvignes T."/>
            <person name="Floi Bucao C."/>
            <person name="Jouanno E."/>
            <person name="Wen M."/>
            <person name="Mejri S."/>
            <person name="Dirks R."/>
            <person name="Jansen H."/>
            <person name="Henkel C."/>
            <person name="Chen W.J."/>
            <person name="Zahm M."/>
            <person name="Cabau C."/>
            <person name="Klopp C."/>
            <person name="Thompson A.W."/>
            <person name="Robinson-Rechavi M."/>
            <person name="Braasch I."/>
            <person name="Lecointre G."/>
            <person name="Bobe J."/>
            <person name="Postlethwait J.H."/>
            <person name="Berthelot C."/>
            <person name="Roest Crollius H."/>
            <person name="Guiguen Y."/>
        </authorList>
    </citation>
    <scope>NUCLEOTIDE SEQUENCE</scope>
    <source>
        <strain evidence="2">NC1722</strain>
    </source>
</reference>
<dbReference type="AlphaFoldDB" id="A0AAD7SIZ1"/>
<gene>
    <name evidence="2" type="ORF">AAFF_G00352610</name>
</gene>
<protein>
    <submittedName>
        <fullName evidence="2">Uncharacterized protein</fullName>
    </submittedName>
</protein>
<evidence type="ECO:0000256" key="1">
    <source>
        <dbReference type="SAM" id="MobiDB-lite"/>
    </source>
</evidence>
<organism evidence="2 3">
    <name type="scientific">Aldrovandia affinis</name>
    <dbReference type="NCBI Taxonomy" id="143900"/>
    <lineage>
        <taxon>Eukaryota</taxon>
        <taxon>Metazoa</taxon>
        <taxon>Chordata</taxon>
        <taxon>Craniata</taxon>
        <taxon>Vertebrata</taxon>
        <taxon>Euteleostomi</taxon>
        <taxon>Actinopterygii</taxon>
        <taxon>Neopterygii</taxon>
        <taxon>Teleostei</taxon>
        <taxon>Notacanthiformes</taxon>
        <taxon>Halosauridae</taxon>
        <taxon>Aldrovandia</taxon>
    </lineage>
</organism>
<comment type="caution">
    <text evidence="2">The sequence shown here is derived from an EMBL/GenBank/DDBJ whole genome shotgun (WGS) entry which is preliminary data.</text>
</comment>
<dbReference type="EMBL" id="JAINUG010000058">
    <property type="protein sequence ID" value="KAJ8403489.1"/>
    <property type="molecule type" value="Genomic_DNA"/>
</dbReference>
<sequence>MMTMDGVPCLAVLSHAGAQHGRAQHSPPSCGFRSSQPPPLFMRARSPQPDTCAARRLTSGSRVRSRVADAPRFICAFISRTEGKM</sequence>
<dbReference type="Proteomes" id="UP001221898">
    <property type="component" value="Unassembled WGS sequence"/>
</dbReference>
<feature type="region of interest" description="Disordered" evidence="1">
    <location>
        <begin position="18"/>
        <end position="63"/>
    </location>
</feature>
<accession>A0AAD7SIZ1</accession>